<comment type="caution">
    <text evidence="1">The sequence shown here is derived from an EMBL/GenBank/DDBJ whole genome shotgun (WGS) entry which is preliminary data.</text>
</comment>
<sequence length="92" mass="10481">MCFSFLSPIYISLPKLPKSSLAIPPPFPFNSLHSSLQFLPLPLPHPLPFLILFILTSIFFFYSTLSSPTLFPIFFIFPLSIPHPSPHYSLLF</sequence>
<evidence type="ECO:0000313" key="2">
    <source>
        <dbReference type="Proteomes" id="UP001497535"/>
    </source>
</evidence>
<accession>A0ACB0ZTU4</accession>
<dbReference type="Proteomes" id="UP001497535">
    <property type="component" value="Unassembled WGS sequence"/>
</dbReference>
<keyword evidence="2" id="KW-1185">Reference proteome</keyword>
<protein>
    <submittedName>
        <fullName evidence="1">Uncharacterized protein</fullName>
    </submittedName>
</protein>
<evidence type="ECO:0000313" key="1">
    <source>
        <dbReference type="EMBL" id="CAK5082551.1"/>
    </source>
</evidence>
<name>A0ACB0ZTU4_MELEN</name>
<gene>
    <name evidence="1" type="ORF">MENTE1834_LOCUS29842</name>
</gene>
<reference evidence="1" key="1">
    <citation type="submission" date="2023-11" db="EMBL/GenBank/DDBJ databases">
        <authorList>
            <person name="Poullet M."/>
        </authorList>
    </citation>
    <scope>NUCLEOTIDE SEQUENCE</scope>
    <source>
        <strain evidence="1">E1834</strain>
    </source>
</reference>
<organism evidence="1 2">
    <name type="scientific">Meloidogyne enterolobii</name>
    <name type="common">Root-knot nematode worm</name>
    <name type="synonym">Meloidogyne mayaguensis</name>
    <dbReference type="NCBI Taxonomy" id="390850"/>
    <lineage>
        <taxon>Eukaryota</taxon>
        <taxon>Metazoa</taxon>
        <taxon>Ecdysozoa</taxon>
        <taxon>Nematoda</taxon>
        <taxon>Chromadorea</taxon>
        <taxon>Rhabditida</taxon>
        <taxon>Tylenchina</taxon>
        <taxon>Tylenchomorpha</taxon>
        <taxon>Tylenchoidea</taxon>
        <taxon>Meloidogynidae</taxon>
        <taxon>Meloidogyninae</taxon>
        <taxon>Meloidogyne</taxon>
    </lineage>
</organism>
<proteinExistence type="predicted"/>
<dbReference type="EMBL" id="CAVMJV010000047">
    <property type="protein sequence ID" value="CAK5082551.1"/>
    <property type="molecule type" value="Genomic_DNA"/>
</dbReference>